<evidence type="ECO:0008006" key="7">
    <source>
        <dbReference type="Google" id="ProtNLM"/>
    </source>
</evidence>
<dbReference type="PANTHER" id="PTHR30302:SF1">
    <property type="entry name" value="HYDROGENASE 2 MATURATION PROTEASE"/>
    <property type="match status" value="1"/>
</dbReference>
<dbReference type="Gene3D" id="3.40.50.1450">
    <property type="entry name" value="HybD-like"/>
    <property type="match status" value="1"/>
</dbReference>
<comment type="caution">
    <text evidence="5">The sequence shown here is derived from an EMBL/GenBank/DDBJ whole genome shotgun (WGS) entry which is preliminary data.</text>
</comment>
<keyword evidence="6" id="KW-1185">Reference proteome</keyword>
<dbReference type="AlphaFoldDB" id="A0A0L1JKF6"/>
<evidence type="ECO:0000256" key="2">
    <source>
        <dbReference type="ARBA" id="ARBA00022670"/>
    </source>
</evidence>
<dbReference type="SUPFAM" id="SSF53163">
    <property type="entry name" value="HybD-like"/>
    <property type="match status" value="1"/>
</dbReference>
<dbReference type="PRINTS" id="PR00446">
    <property type="entry name" value="HYDRGNUPTAKE"/>
</dbReference>
<dbReference type="Proteomes" id="UP000036938">
    <property type="component" value="Unassembled WGS sequence"/>
</dbReference>
<protein>
    <recommendedName>
        <fullName evidence="7">Hydrogenase maturation protease</fullName>
    </recommendedName>
</protein>
<accession>A0A0L1JKF6</accession>
<name>A0A0L1JKF6_9RHOB</name>
<dbReference type="GO" id="GO:0004190">
    <property type="term" value="F:aspartic-type endopeptidase activity"/>
    <property type="evidence" value="ECO:0007669"/>
    <property type="project" value="UniProtKB-KW"/>
</dbReference>
<evidence type="ECO:0000313" key="5">
    <source>
        <dbReference type="EMBL" id="KNG92202.1"/>
    </source>
</evidence>
<proteinExistence type="inferred from homology"/>
<dbReference type="NCBIfam" id="TIGR00072">
    <property type="entry name" value="hydrog_prot"/>
    <property type="match status" value="1"/>
</dbReference>
<dbReference type="STRING" id="1317121.ATO11_18635"/>
<dbReference type="PANTHER" id="PTHR30302">
    <property type="entry name" value="HYDROGENASE 1 MATURATION PROTEASE"/>
    <property type="match status" value="1"/>
</dbReference>
<gene>
    <name evidence="5" type="ORF">ATO11_18635</name>
</gene>
<dbReference type="GO" id="GO:0016485">
    <property type="term" value="P:protein processing"/>
    <property type="evidence" value="ECO:0007669"/>
    <property type="project" value="TreeGrafter"/>
</dbReference>
<dbReference type="GO" id="GO:0008047">
    <property type="term" value="F:enzyme activator activity"/>
    <property type="evidence" value="ECO:0007669"/>
    <property type="project" value="InterPro"/>
</dbReference>
<evidence type="ECO:0000313" key="6">
    <source>
        <dbReference type="Proteomes" id="UP000036938"/>
    </source>
</evidence>
<organism evidence="5 6">
    <name type="scientific">Pseudaestuariivita atlantica</name>
    <dbReference type="NCBI Taxonomy" id="1317121"/>
    <lineage>
        <taxon>Bacteria</taxon>
        <taxon>Pseudomonadati</taxon>
        <taxon>Pseudomonadota</taxon>
        <taxon>Alphaproteobacteria</taxon>
        <taxon>Rhodobacterales</taxon>
        <taxon>Paracoccaceae</taxon>
        <taxon>Pseudaestuariivita</taxon>
    </lineage>
</organism>
<keyword evidence="2" id="KW-0645">Protease</keyword>
<dbReference type="InterPro" id="IPR023430">
    <property type="entry name" value="Pept_HybD-like_dom_sf"/>
</dbReference>
<keyword evidence="4" id="KW-0378">Hydrolase</keyword>
<reference evidence="5 6" key="1">
    <citation type="journal article" date="2015" name="Int. J. Syst. Evol. Microbiol.">
        <title>Aestuariivita atlantica sp. nov., isolated from deep sea sediment of the Atlantic Ocean.</title>
        <authorList>
            <person name="Li G."/>
            <person name="Lai Q."/>
            <person name="Du Y."/>
            <person name="Liu X."/>
            <person name="Sun F."/>
            <person name="Shao Z."/>
        </authorList>
    </citation>
    <scope>NUCLEOTIDE SEQUENCE [LARGE SCALE GENOMIC DNA]</scope>
    <source>
        <strain evidence="5 6">22II-S11-z3</strain>
    </source>
</reference>
<evidence type="ECO:0000256" key="4">
    <source>
        <dbReference type="ARBA" id="ARBA00022801"/>
    </source>
</evidence>
<sequence length="168" mass="18285">MGVLVAGVGNELKGDDAFGVRAAQMLAQDPRKPRDCEVQQTGIGGIHLVQELMRGYSALILFDAFDRGGKPGDLWLLEPELPQAGDMSDRERRDFFADVHYATPVRALTLAQSVGALPPLVRIIGCQPFDPDSFDTAMHPSVEAALPRAVDMVIKVLETFNGLESRKP</sequence>
<keyword evidence="3" id="KW-0064">Aspartyl protease</keyword>
<dbReference type="EMBL" id="AQQZ01000012">
    <property type="protein sequence ID" value="KNG92202.1"/>
    <property type="molecule type" value="Genomic_DNA"/>
</dbReference>
<comment type="similarity">
    <text evidence="1">Belongs to the peptidase A31 family.</text>
</comment>
<dbReference type="Pfam" id="PF01750">
    <property type="entry name" value="HycI"/>
    <property type="match status" value="1"/>
</dbReference>
<evidence type="ECO:0000256" key="1">
    <source>
        <dbReference type="ARBA" id="ARBA00006814"/>
    </source>
</evidence>
<dbReference type="InterPro" id="IPR000671">
    <property type="entry name" value="Peptidase_A31"/>
</dbReference>
<evidence type="ECO:0000256" key="3">
    <source>
        <dbReference type="ARBA" id="ARBA00022750"/>
    </source>
</evidence>